<evidence type="ECO:0000259" key="10">
    <source>
        <dbReference type="PROSITE" id="PS50990"/>
    </source>
</evidence>
<dbReference type="Gene3D" id="1.20.1560.10">
    <property type="entry name" value="ABC transporter type 1, transmembrane domain"/>
    <property type="match status" value="1"/>
</dbReference>
<dbReference type="InterPro" id="IPR039421">
    <property type="entry name" value="Type_1_exporter"/>
</dbReference>
<dbReference type="InterPro" id="IPR011527">
    <property type="entry name" value="ABC1_TM_dom"/>
</dbReference>
<dbReference type="Pfam" id="PF00664">
    <property type="entry name" value="ABC_membrane"/>
    <property type="match status" value="1"/>
</dbReference>
<dbReference type="InterPro" id="IPR036640">
    <property type="entry name" value="ABC1_TM_sf"/>
</dbReference>
<evidence type="ECO:0000256" key="4">
    <source>
        <dbReference type="ARBA" id="ARBA00022840"/>
    </source>
</evidence>
<organism evidence="11 12">
    <name type="scientific">Psychromonas marina</name>
    <dbReference type="NCBI Taxonomy" id="88364"/>
    <lineage>
        <taxon>Bacteria</taxon>
        <taxon>Pseudomonadati</taxon>
        <taxon>Pseudomonadota</taxon>
        <taxon>Gammaproteobacteria</taxon>
        <taxon>Alteromonadales</taxon>
        <taxon>Psychromonadaceae</taxon>
        <taxon>Psychromonas</taxon>
    </lineage>
</organism>
<accession>A0ABQ6E2R4</accession>
<evidence type="ECO:0000256" key="3">
    <source>
        <dbReference type="ARBA" id="ARBA00022741"/>
    </source>
</evidence>
<dbReference type="PANTHER" id="PTHR24221">
    <property type="entry name" value="ATP-BINDING CASSETTE SUB-FAMILY B"/>
    <property type="match status" value="1"/>
</dbReference>
<dbReference type="PROSITE" id="PS50990">
    <property type="entry name" value="PEPTIDASE_C39"/>
    <property type="match status" value="1"/>
</dbReference>
<name>A0ABQ6E2R4_9GAMM</name>
<evidence type="ECO:0000256" key="6">
    <source>
        <dbReference type="ARBA" id="ARBA00023136"/>
    </source>
</evidence>
<evidence type="ECO:0000256" key="7">
    <source>
        <dbReference type="SAM" id="Phobius"/>
    </source>
</evidence>
<evidence type="ECO:0000256" key="1">
    <source>
        <dbReference type="ARBA" id="ARBA00004651"/>
    </source>
</evidence>
<feature type="transmembrane region" description="Helical" evidence="7">
    <location>
        <begin position="307"/>
        <end position="325"/>
    </location>
</feature>
<keyword evidence="5 7" id="KW-1133">Transmembrane helix</keyword>
<dbReference type="InterPro" id="IPR003593">
    <property type="entry name" value="AAA+_ATPase"/>
</dbReference>
<dbReference type="InterPro" id="IPR027417">
    <property type="entry name" value="P-loop_NTPase"/>
</dbReference>
<feature type="transmembrane region" description="Helical" evidence="7">
    <location>
        <begin position="172"/>
        <end position="194"/>
    </location>
</feature>
<dbReference type="Gene3D" id="3.90.70.10">
    <property type="entry name" value="Cysteine proteinases"/>
    <property type="match status" value="1"/>
</dbReference>
<dbReference type="CDD" id="cd18587">
    <property type="entry name" value="ABC_6TM_LapB_like"/>
    <property type="match status" value="1"/>
</dbReference>
<dbReference type="CDD" id="cd02421">
    <property type="entry name" value="Peptidase_C39_likeD"/>
    <property type="match status" value="1"/>
</dbReference>
<dbReference type="InterPro" id="IPR017750">
    <property type="entry name" value="ATPase_T1SS"/>
</dbReference>
<feature type="transmembrane region" description="Helical" evidence="7">
    <location>
        <begin position="278"/>
        <end position="301"/>
    </location>
</feature>
<keyword evidence="3" id="KW-0547">Nucleotide-binding</keyword>
<evidence type="ECO:0000259" key="9">
    <source>
        <dbReference type="PROSITE" id="PS50929"/>
    </source>
</evidence>
<dbReference type="NCBIfam" id="TIGR03375">
    <property type="entry name" value="type_I_sec_LssB"/>
    <property type="match status" value="1"/>
</dbReference>
<keyword evidence="2 7" id="KW-0812">Transmembrane</keyword>
<feature type="domain" description="ABC transmembrane type-1" evidence="9">
    <location>
        <begin position="172"/>
        <end position="450"/>
    </location>
</feature>
<dbReference type="PANTHER" id="PTHR24221:SF248">
    <property type="entry name" value="ABC TRANSPORTER TRANSMEMBRANE REGION"/>
    <property type="match status" value="1"/>
</dbReference>
<dbReference type="SUPFAM" id="SSF90123">
    <property type="entry name" value="ABC transporter transmembrane region"/>
    <property type="match status" value="1"/>
</dbReference>
<evidence type="ECO:0000313" key="11">
    <source>
        <dbReference type="EMBL" id="GLS91706.1"/>
    </source>
</evidence>
<comment type="subcellular location">
    <subcellularLocation>
        <location evidence="1">Cell membrane</location>
        <topology evidence="1">Multi-pass membrane protein</topology>
    </subcellularLocation>
</comment>
<reference evidence="12" key="1">
    <citation type="journal article" date="2019" name="Int. J. Syst. Evol. Microbiol.">
        <title>The Global Catalogue of Microorganisms (GCM) 10K type strain sequencing project: providing services to taxonomists for standard genome sequencing and annotation.</title>
        <authorList>
            <consortium name="The Broad Institute Genomics Platform"/>
            <consortium name="The Broad Institute Genome Sequencing Center for Infectious Disease"/>
            <person name="Wu L."/>
            <person name="Ma J."/>
        </authorList>
    </citation>
    <scope>NUCLEOTIDE SEQUENCE [LARGE SCALE GENOMIC DNA]</scope>
    <source>
        <strain evidence="12">NBRC 103166</strain>
    </source>
</reference>
<evidence type="ECO:0000256" key="5">
    <source>
        <dbReference type="ARBA" id="ARBA00022989"/>
    </source>
</evidence>
<feature type="domain" description="ABC transporter" evidence="8">
    <location>
        <begin position="484"/>
        <end position="719"/>
    </location>
</feature>
<evidence type="ECO:0000313" key="12">
    <source>
        <dbReference type="Proteomes" id="UP001157353"/>
    </source>
</evidence>
<sequence length="725" mass="79432">MSSSQEQWTINASQSISEDPLLDSLVLLSEHFGNPCSAEALAAGLPLSRSVLTPELLPQAALRAGLSAKLSRKSLNNIPKMLLPCILMLKDQKACVLQSIDFKNNQAILSLPETGGEEKLTIEELESVYVGYLFLIKQKYHGDRDFDVHISDNKKHWLWGTIRQSAPIYRDVIVASILVNIFALVSPLLVMNIYDKIVPNLAFESLWVLAVGATVAYTFDFILKQLRGYLIDVAGKKVDIQTSSKLFAKVIGLSLEKRAPSVGGMARQLGEFDSVRDFLSSATVTALVDLPFAFLFVFIIYLVAGDLAVFSVIAAILILGYALLVQSRLRHAIEESNKFSGLRHGHLIESLSSLESIKANGAEGVVQNAWQQMLGHTSTWQLKTKVITNSVANVSSFIVQMVVVAVIVLGVYRVSEGLISMGGIIAAVMLSSRAVGPMAKIAALMTRYNQTVSSLRQLDGIMDQEGEFENKGHLGSHTKLKGNIVFEHVNFHYPDIEKPALYPLSLRVKPGEKIAIIGRNGSGKTTLAKLLLGLFQPGQGSIRYDGLHQGQIHPSDLRRNIGYLPQDIVLFHGSIKDNILFGTKQVTEYQLLRAVQMSGVSLFTDMESQGLELQVGEGGKSLSRGQRQAVALARAILNDPQMLLLDEPTASLDARAEKLFIESMKVTAQNRTLFLITHKMHLLQLVDRIIVLDSGHLVADGSKELILEKLKNGLLSSAPKKGAKQ</sequence>
<dbReference type="Gene3D" id="3.40.50.300">
    <property type="entry name" value="P-loop containing nucleotide triphosphate hydrolases"/>
    <property type="match status" value="1"/>
</dbReference>
<feature type="transmembrane region" description="Helical" evidence="7">
    <location>
        <begin position="206"/>
        <end position="223"/>
    </location>
</feature>
<comment type="caution">
    <text evidence="11">The sequence shown here is derived from an EMBL/GenBank/DDBJ whole genome shotgun (WGS) entry which is preliminary data.</text>
</comment>
<protein>
    <submittedName>
        <fullName evidence="11">ABC transporter</fullName>
    </submittedName>
</protein>
<feature type="transmembrane region" description="Helical" evidence="7">
    <location>
        <begin position="391"/>
        <end position="412"/>
    </location>
</feature>
<keyword evidence="12" id="KW-1185">Reference proteome</keyword>
<dbReference type="SUPFAM" id="SSF52540">
    <property type="entry name" value="P-loop containing nucleoside triphosphate hydrolases"/>
    <property type="match status" value="1"/>
</dbReference>
<dbReference type="Pfam" id="PF00005">
    <property type="entry name" value="ABC_tran"/>
    <property type="match status" value="1"/>
</dbReference>
<keyword evidence="4" id="KW-0067">ATP-binding</keyword>
<dbReference type="InterPro" id="IPR003439">
    <property type="entry name" value="ABC_transporter-like_ATP-bd"/>
</dbReference>
<proteinExistence type="predicted"/>
<dbReference type="SMART" id="SM00382">
    <property type="entry name" value="AAA"/>
    <property type="match status" value="1"/>
</dbReference>
<keyword evidence="6 7" id="KW-0472">Membrane</keyword>
<dbReference type="Pfam" id="PF03412">
    <property type="entry name" value="Peptidase_C39"/>
    <property type="match status" value="1"/>
</dbReference>
<dbReference type="PROSITE" id="PS50929">
    <property type="entry name" value="ABC_TM1F"/>
    <property type="match status" value="1"/>
</dbReference>
<dbReference type="EMBL" id="BSPQ01000013">
    <property type="protein sequence ID" value="GLS91706.1"/>
    <property type="molecule type" value="Genomic_DNA"/>
</dbReference>
<evidence type="ECO:0000256" key="2">
    <source>
        <dbReference type="ARBA" id="ARBA00022692"/>
    </source>
</evidence>
<feature type="domain" description="Peptidase C39" evidence="10">
    <location>
        <begin position="14"/>
        <end position="136"/>
    </location>
</feature>
<dbReference type="RefSeq" id="WP_284204810.1">
    <property type="nucleotide sequence ID" value="NZ_BSPQ01000013.1"/>
</dbReference>
<evidence type="ECO:0000259" key="8">
    <source>
        <dbReference type="PROSITE" id="PS50893"/>
    </source>
</evidence>
<dbReference type="Proteomes" id="UP001157353">
    <property type="component" value="Unassembled WGS sequence"/>
</dbReference>
<dbReference type="PROSITE" id="PS50893">
    <property type="entry name" value="ABC_TRANSPORTER_2"/>
    <property type="match status" value="1"/>
</dbReference>
<gene>
    <name evidence="11" type="primary">aggC</name>
    <name evidence="11" type="ORF">GCM10007916_27750</name>
</gene>
<dbReference type="InterPro" id="IPR005074">
    <property type="entry name" value="Peptidase_C39"/>
</dbReference>